<reference evidence="2 3" key="1">
    <citation type="submission" date="2019-04" db="EMBL/GenBank/DDBJ databases">
        <authorList>
            <consortium name="Pathogen Informatics"/>
        </authorList>
    </citation>
    <scope>NUCLEOTIDE SEQUENCE [LARGE SCALE GENOMIC DNA]</scope>
    <source>
        <strain evidence="2 3">NCTC9185</strain>
    </source>
</reference>
<accession>A0A4U9D7E8</accession>
<evidence type="ECO:0000313" key="3">
    <source>
        <dbReference type="Proteomes" id="UP000339249"/>
    </source>
</evidence>
<organism evidence="2 3">
    <name type="scientific">Raoultella terrigena</name>
    <name type="common">Klebsiella terrigena</name>
    <dbReference type="NCBI Taxonomy" id="577"/>
    <lineage>
        <taxon>Bacteria</taxon>
        <taxon>Pseudomonadati</taxon>
        <taxon>Pseudomonadota</taxon>
        <taxon>Gammaproteobacteria</taxon>
        <taxon>Enterobacterales</taxon>
        <taxon>Enterobacteriaceae</taxon>
        <taxon>Klebsiella/Raoultella group</taxon>
        <taxon>Raoultella</taxon>
    </lineage>
</organism>
<gene>
    <name evidence="2" type="ORF">NCTC9185_04098</name>
</gene>
<evidence type="ECO:0000256" key="1">
    <source>
        <dbReference type="SAM" id="MobiDB-lite"/>
    </source>
</evidence>
<dbReference type="AlphaFoldDB" id="A0A4U9D7E8"/>
<name>A0A4U9D7E8_RAOTE</name>
<sequence length="65" mass="7555">MLKQKKIEAVIEELARLQGHELNSADMLELRCRVAGTLAAKERHRRRMTAPEYHWRKPTTSPITS</sequence>
<protein>
    <submittedName>
        <fullName evidence="2">Uncharacterized protein</fullName>
    </submittedName>
</protein>
<dbReference type="EMBL" id="CABDVU010000001">
    <property type="protein sequence ID" value="VTN12128.1"/>
    <property type="molecule type" value="Genomic_DNA"/>
</dbReference>
<feature type="region of interest" description="Disordered" evidence="1">
    <location>
        <begin position="43"/>
        <end position="65"/>
    </location>
</feature>
<proteinExistence type="predicted"/>
<dbReference type="Proteomes" id="UP000339249">
    <property type="component" value="Unassembled WGS sequence"/>
</dbReference>
<evidence type="ECO:0000313" key="2">
    <source>
        <dbReference type="EMBL" id="VTN12128.1"/>
    </source>
</evidence>